<dbReference type="EMBL" id="JADKIO010000006">
    <property type="protein sequence ID" value="MBK9796594.1"/>
    <property type="molecule type" value="Genomic_DNA"/>
</dbReference>
<reference evidence="2" key="1">
    <citation type="submission" date="2020-10" db="EMBL/GenBank/DDBJ databases">
        <title>Connecting structure to function with the recovery of over 1000 high-quality activated sludge metagenome-assembled genomes encoding full-length rRNA genes using long-read sequencing.</title>
        <authorList>
            <person name="Singleton C.M."/>
            <person name="Petriglieri F."/>
            <person name="Kristensen J.M."/>
            <person name="Kirkegaard R.H."/>
            <person name="Michaelsen T.Y."/>
            <person name="Andersen M.H."/>
            <person name="Karst S.M."/>
            <person name="Dueholm M.S."/>
            <person name="Nielsen P.H."/>
            <person name="Albertsen M."/>
        </authorList>
    </citation>
    <scope>NUCLEOTIDE SEQUENCE</scope>
    <source>
        <strain evidence="2">Skiv_18-Q3-R9-52_MAXAC.067</strain>
    </source>
</reference>
<feature type="region of interest" description="Disordered" evidence="1">
    <location>
        <begin position="93"/>
        <end position="130"/>
    </location>
</feature>
<protein>
    <submittedName>
        <fullName evidence="2">Uncharacterized protein</fullName>
    </submittedName>
</protein>
<evidence type="ECO:0000256" key="1">
    <source>
        <dbReference type="SAM" id="MobiDB-lite"/>
    </source>
</evidence>
<dbReference type="Proteomes" id="UP000886657">
    <property type="component" value="Unassembled WGS sequence"/>
</dbReference>
<gene>
    <name evidence="2" type="ORF">IPP58_08835</name>
</gene>
<organism evidence="2 3">
    <name type="scientific">Candidatus Geothrix skivensis</name>
    <dbReference type="NCBI Taxonomy" id="2954439"/>
    <lineage>
        <taxon>Bacteria</taxon>
        <taxon>Pseudomonadati</taxon>
        <taxon>Acidobacteriota</taxon>
        <taxon>Holophagae</taxon>
        <taxon>Holophagales</taxon>
        <taxon>Holophagaceae</taxon>
        <taxon>Geothrix</taxon>
    </lineage>
</organism>
<proteinExistence type="predicted"/>
<comment type="caution">
    <text evidence="2">The sequence shown here is derived from an EMBL/GenBank/DDBJ whole genome shotgun (WGS) entry which is preliminary data.</text>
</comment>
<evidence type="ECO:0000313" key="2">
    <source>
        <dbReference type="EMBL" id="MBK9796594.1"/>
    </source>
</evidence>
<sequence>MPRPQLLKIRLIYAVEGSQVPLELDVDPCRTTSLFFDEQAAVEILGAFYEGKGKTITRDQAIARFGTRAEAWFPKGKDELPLNKKFLKLAWGMESKRPRRSKAQGDPRADADSLPMLLMKGPDCMPSGQP</sequence>
<accession>A0A9D7XLG6</accession>
<name>A0A9D7XLG6_9BACT</name>
<evidence type="ECO:0000313" key="3">
    <source>
        <dbReference type="Proteomes" id="UP000886657"/>
    </source>
</evidence>
<dbReference type="AlphaFoldDB" id="A0A9D7XLG6"/>